<reference evidence="2 3" key="1">
    <citation type="journal article" date="2018" name="Sci. Rep.">
        <title>Genomic signatures of local adaptation to the degree of environmental predictability in rotifers.</title>
        <authorList>
            <person name="Franch-Gras L."/>
            <person name="Hahn C."/>
            <person name="Garcia-Roger E.M."/>
            <person name="Carmona M.J."/>
            <person name="Serra M."/>
            <person name="Gomez A."/>
        </authorList>
    </citation>
    <scope>NUCLEOTIDE SEQUENCE [LARGE SCALE GENOMIC DNA]</scope>
    <source>
        <strain evidence="2">HYR1</strain>
    </source>
</reference>
<dbReference type="EMBL" id="REGN01006095">
    <property type="protein sequence ID" value="RNA10924.1"/>
    <property type="molecule type" value="Genomic_DNA"/>
</dbReference>
<keyword evidence="3" id="KW-1185">Reference proteome</keyword>
<keyword evidence="1" id="KW-1133">Transmembrane helix</keyword>
<feature type="transmembrane region" description="Helical" evidence="1">
    <location>
        <begin position="20"/>
        <end position="50"/>
    </location>
</feature>
<protein>
    <submittedName>
        <fullName evidence="2">Uncharacterized protein</fullName>
    </submittedName>
</protein>
<dbReference type="Proteomes" id="UP000276133">
    <property type="component" value="Unassembled WGS sequence"/>
</dbReference>
<sequence>MEVNNFINEHLEEKNDKFFYLILSILPIAAGVALILIVVFQFIFMAKTALHFEEKIRRKILTFREANLNYNQIDDQTNNLRNESGFRNLHNSDIASEIFDNFSPSSSI</sequence>
<evidence type="ECO:0000313" key="2">
    <source>
        <dbReference type="EMBL" id="RNA10924.1"/>
    </source>
</evidence>
<evidence type="ECO:0000256" key="1">
    <source>
        <dbReference type="SAM" id="Phobius"/>
    </source>
</evidence>
<name>A0A3M7QIF7_BRAPC</name>
<dbReference type="AlphaFoldDB" id="A0A3M7QIF7"/>
<accession>A0A3M7QIF7</accession>
<evidence type="ECO:0000313" key="3">
    <source>
        <dbReference type="Proteomes" id="UP000276133"/>
    </source>
</evidence>
<comment type="caution">
    <text evidence="2">The sequence shown here is derived from an EMBL/GenBank/DDBJ whole genome shotgun (WGS) entry which is preliminary data.</text>
</comment>
<proteinExistence type="predicted"/>
<gene>
    <name evidence="2" type="ORF">BpHYR1_043336</name>
</gene>
<keyword evidence="1" id="KW-0812">Transmembrane</keyword>
<keyword evidence="1" id="KW-0472">Membrane</keyword>
<organism evidence="2 3">
    <name type="scientific">Brachionus plicatilis</name>
    <name type="common">Marine rotifer</name>
    <name type="synonym">Brachionus muelleri</name>
    <dbReference type="NCBI Taxonomy" id="10195"/>
    <lineage>
        <taxon>Eukaryota</taxon>
        <taxon>Metazoa</taxon>
        <taxon>Spiralia</taxon>
        <taxon>Gnathifera</taxon>
        <taxon>Rotifera</taxon>
        <taxon>Eurotatoria</taxon>
        <taxon>Monogononta</taxon>
        <taxon>Pseudotrocha</taxon>
        <taxon>Ploima</taxon>
        <taxon>Brachionidae</taxon>
        <taxon>Brachionus</taxon>
    </lineage>
</organism>